<keyword evidence="7" id="KW-0732">Signal</keyword>
<evidence type="ECO:0000313" key="11">
    <source>
        <dbReference type="EMBL" id="SFF58349.1"/>
    </source>
</evidence>
<evidence type="ECO:0000256" key="10">
    <source>
        <dbReference type="SAM" id="MobiDB-lite"/>
    </source>
</evidence>
<keyword evidence="8" id="KW-0106">Calcium</keyword>
<dbReference type="InterPro" id="IPR011050">
    <property type="entry name" value="Pectin_lyase_fold/virulence"/>
</dbReference>
<dbReference type="GO" id="GO:0005576">
    <property type="term" value="C:extracellular region"/>
    <property type="evidence" value="ECO:0007669"/>
    <property type="project" value="UniProtKB-SubCell"/>
</dbReference>
<dbReference type="OrthoDB" id="4298856at2"/>
<dbReference type="STRING" id="35752.SAMN05421541_11437"/>
<evidence type="ECO:0000256" key="2">
    <source>
        <dbReference type="ARBA" id="ARBA00001913"/>
    </source>
</evidence>
<gene>
    <name evidence="11" type="ORF">SAMN05421541_11437</name>
</gene>
<comment type="subcellular location">
    <subcellularLocation>
        <location evidence="3">Secreted</location>
    </subcellularLocation>
</comment>
<dbReference type="EMBL" id="FONV01000014">
    <property type="protein sequence ID" value="SFF58349.1"/>
    <property type="molecule type" value="Genomic_DNA"/>
</dbReference>
<evidence type="ECO:0000256" key="7">
    <source>
        <dbReference type="ARBA" id="ARBA00022729"/>
    </source>
</evidence>
<organism evidence="11 12">
    <name type="scientific">Actinoplanes philippinensis</name>
    <dbReference type="NCBI Taxonomy" id="35752"/>
    <lineage>
        <taxon>Bacteria</taxon>
        <taxon>Bacillati</taxon>
        <taxon>Actinomycetota</taxon>
        <taxon>Actinomycetes</taxon>
        <taxon>Micromonosporales</taxon>
        <taxon>Micromonosporaceae</taxon>
        <taxon>Actinoplanes</taxon>
    </lineage>
</organism>
<feature type="region of interest" description="Disordered" evidence="10">
    <location>
        <begin position="214"/>
        <end position="275"/>
    </location>
</feature>
<dbReference type="Pfam" id="PF03211">
    <property type="entry name" value="Pectate_lyase"/>
    <property type="match status" value="1"/>
</dbReference>
<protein>
    <recommendedName>
        <fullName evidence="5">pectate lyase</fullName>
        <ecNumber evidence="5">4.2.2.2</ecNumber>
    </recommendedName>
</protein>
<comment type="similarity">
    <text evidence="4">Belongs to the polysaccharide lyase 3 family.</text>
</comment>
<dbReference type="GO" id="GO:0030570">
    <property type="term" value="F:pectate lyase activity"/>
    <property type="evidence" value="ECO:0007669"/>
    <property type="project" value="UniProtKB-EC"/>
</dbReference>
<evidence type="ECO:0000256" key="8">
    <source>
        <dbReference type="ARBA" id="ARBA00022837"/>
    </source>
</evidence>
<sequence length="494" mass="49559">MRHAMPSATPSRRRRRLVAGLGAAGAAGAVTALVAILVPSASASTLFSDDFENGAGNWSKSGGAWSVVSDGSKVYQQAKADSELARVFAGEVTWTDYSVEAKIKGLDLSKGLAGVAARASGSSTMYRLALTSAGKAELQSVKGSAITVLGSAAVSDPAAWHTVRVDVSGSSVSGFVDGAKVASGTGSLTGTGRIGLVTSFASAEFDDVAVNPLSAGTTSPTATKSATASPTPTKTASPAPTKTASPTPTKSAGATPTATATPAPTSASTAWPKATGEKAVTATIPVSGTLDGGNVRYFGSGALGSDSQDESQDPIFKLADGAVLKNVILGAPAADGIHCSGSCTLINVWWENVGEDAATFKGGTSAAYTVDGGGAKGADDKVFQHNGGGTLTIKNFQVEDFGKLYRSCGNCSTQHKRAVIVQNVVATAPAGSLVGINSNFGDTAKISGVTVIGKKSLDICVKFTGNSSGKEPTKIGTGPDGVNCIYNESDITFK</sequence>
<dbReference type="Gene3D" id="2.60.120.560">
    <property type="entry name" value="Exo-inulinase, domain 1"/>
    <property type="match status" value="1"/>
</dbReference>
<keyword evidence="12" id="KW-1185">Reference proteome</keyword>
<evidence type="ECO:0000256" key="4">
    <source>
        <dbReference type="ARBA" id="ARBA00006463"/>
    </source>
</evidence>
<dbReference type="EC" id="4.2.2.2" evidence="5"/>
<proteinExistence type="inferred from homology"/>
<dbReference type="Proteomes" id="UP000199645">
    <property type="component" value="Unassembled WGS sequence"/>
</dbReference>
<reference evidence="11 12" key="1">
    <citation type="submission" date="2016-10" db="EMBL/GenBank/DDBJ databases">
        <authorList>
            <person name="de Groot N.N."/>
        </authorList>
    </citation>
    <scope>NUCLEOTIDE SEQUENCE [LARGE SCALE GENOMIC DNA]</scope>
    <source>
        <strain evidence="11 12">DSM 43019</strain>
    </source>
</reference>
<evidence type="ECO:0000256" key="1">
    <source>
        <dbReference type="ARBA" id="ARBA00000695"/>
    </source>
</evidence>
<name>A0A1I2JVZ3_9ACTN</name>
<dbReference type="PROSITE" id="PS51318">
    <property type="entry name" value="TAT"/>
    <property type="match status" value="1"/>
</dbReference>
<evidence type="ECO:0000256" key="3">
    <source>
        <dbReference type="ARBA" id="ARBA00004613"/>
    </source>
</evidence>
<dbReference type="AlphaFoldDB" id="A0A1I2JVZ3"/>
<dbReference type="InterPro" id="IPR006311">
    <property type="entry name" value="TAT_signal"/>
</dbReference>
<dbReference type="PANTHER" id="PTHR33407:SF9">
    <property type="entry name" value="PECTATE LYASE F-RELATED"/>
    <property type="match status" value="1"/>
</dbReference>
<evidence type="ECO:0000256" key="9">
    <source>
        <dbReference type="ARBA" id="ARBA00023239"/>
    </source>
</evidence>
<feature type="compositionally biased region" description="Low complexity" evidence="10">
    <location>
        <begin position="217"/>
        <end position="274"/>
    </location>
</feature>
<dbReference type="Gene3D" id="2.160.20.10">
    <property type="entry name" value="Single-stranded right-handed beta-helix, Pectin lyase-like"/>
    <property type="match status" value="1"/>
</dbReference>
<keyword evidence="6" id="KW-0964">Secreted</keyword>
<dbReference type="InterPro" id="IPR012334">
    <property type="entry name" value="Pectin_lyas_fold"/>
</dbReference>
<dbReference type="InterPro" id="IPR004898">
    <property type="entry name" value="Pectate_lyase_PlyH/PlyE-like"/>
</dbReference>
<evidence type="ECO:0000313" key="12">
    <source>
        <dbReference type="Proteomes" id="UP000199645"/>
    </source>
</evidence>
<evidence type="ECO:0000256" key="6">
    <source>
        <dbReference type="ARBA" id="ARBA00022525"/>
    </source>
</evidence>
<comment type="cofactor">
    <cofactor evidence="2">
        <name>Ca(2+)</name>
        <dbReference type="ChEBI" id="CHEBI:29108"/>
    </cofactor>
</comment>
<comment type="catalytic activity">
    <reaction evidence="1">
        <text>Eliminative cleavage of (1-&gt;4)-alpha-D-galacturonan to give oligosaccharides with 4-deoxy-alpha-D-galact-4-enuronosyl groups at their non-reducing ends.</text>
        <dbReference type="EC" id="4.2.2.2"/>
    </reaction>
</comment>
<dbReference type="GO" id="GO:0045490">
    <property type="term" value="P:pectin catabolic process"/>
    <property type="evidence" value="ECO:0007669"/>
    <property type="project" value="TreeGrafter"/>
</dbReference>
<keyword evidence="9 11" id="KW-0456">Lyase</keyword>
<dbReference type="SUPFAM" id="SSF51126">
    <property type="entry name" value="Pectin lyase-like"/>
    <property type="match status" value="1"/>
</dbReference>
<evidence type="ECO:0000256" key="5">
    <source>
        <dbReference type="ARBA" id="ARBA00012272"/>
    </source>
</evidence>
<dbReference type="PANTHER" id="PTHR33407">
    <property type="entry name" value="PECTATE LYASE F-RELATED"/>
    <property type="match status" value="1"/>
</dbReference>
<accession>A0A1I2JVZ3</accession>